<evidence type="ECO:0000259" key="2">
    <source>
        <dbReference type="Pfam" id="PF12146"/>
    </source>
</evidence>
<dbReference type="EMBL" id="BAABID010000008">
    <property type="protein sequence ID" value="GAA4728070.1"/>
    <property type="molecule type" value="Genomic_DNA"/>
</dbReference>
<reference evidence="4" key="1">
    <citation type="journal article" date="2019" name="Int. J. Syst. Evol. Microbiol.">
        <title>The Global Catalogue of Microorganisms (GCM) 10K type strain sequencing project: providing services to taxonomists for standard genome sequencing and annotation.</title>
        <authorList>
            <consortium name="The Broad Institute Genomics Platform"/>
            <consortium name="The Broad Institute Genome Sequencing Center for Infectious Disease"/>
            <person name="Wu L."/>
            <person name="Ma J."/>
        </authorList>
    </citation>
    <scope>NUCLEOTIDE SEQUENCE [LARGE SCALE GENOMIC DNA]</scope>
    <source>
        <strain evidence="4">JCM 18063</strain>
    </source>
</reference>
<keyword evidence="3" id="KW-0378">Hydrolase</keyword>
<dbReference type="Gene3D" id="3.40.50.1820">
    <property type="entry name" value="alpha/beta hydrolase"/>
    <property type="match status" value="1"/>
</dbReference>
<dbReference type="GO" id="GO:0016787">
    <property type="term" value="F:hydrolase activity"/>
    <property type="evidence" value="ECO:0007669"/>
    <property type="project" value="UniProtKB-KW"/>
</dbReference>
<keyword evidence="4" id="KW-1185">Reference proteome</keyword>
<feature type="domain" description="Serine aminopeptidase S33" evidence="2">
    <location>
        <begin position="74"/>
        <end position="172"/>
    </location>
</feature>
<organism evidence="3 4">
    <name type="scientific">Isoptericola chiayiensis</name>
    <dbReference type="NCBI Taxonomy" id="579446"/>
    <lineage>
        <taxon>Bacteria</taxon>
        <taxon>Bacillati</taxon>
        <taxon>Actinomycetota</taxon>
        <taxon>Actinomycetes</taxon>
        <taxon>Micrococcales</taxon>
        <taxon>Promicromonosporaceae</taxon>
        <taxon>Isoptericola</taxon>
    </lineage>
</organism>
<gene>
    <name evidence="3" type="ORF">GCM10023216_19170</name>
</gene>
<feature type="domain" description="Peptidase S33 tripeptidyl aminopeptidase-like C-terminal" evidence="1">
    <location>
        <begin position="219"/>
        <end position="279"/>
    </location>
</feature>
<evidence type="ECO:0000313" key="4">
    <source>
        <dbReference type="Proteomes" id="UP001500956"/>
    </source>
</evidence>
<dbReference type="RefSeq" id="WP_345293428.1">
    <property type="nucleotide sequence ID" value="NZ_BAABID010000008.1"/>
</dbReference>
<evidence type="ECO:0000259" key="1">
    <source>
        <dbReference type="Pfam" id="PF08386"/>
    </source>
</evidence>
<comment type="caution">
    <text evidence="3">The sequence shown here is derived from an EMBL/GenBank/DDBJ whole genome shotgun (WGS) entry which is preliminary data.</text>
</comment>
<dbReference type="InterPro" id="IPR022742">
    <property type="entry name" value="Hydrolase_4"/>
</dbReference>
<dbReference type="Proteomes" id="UP001500956">
    <property type="component" value="Unassembled WGS sequence"/>
</dbReference>
<dbReference type="Pfam" id="PF08386">
    <property type="entry name" value="Abhydrolase_4"/>
    <property type="match status" value="1"/>
</dbReference>
<evidence type="ECO:0000313" key="3">
    <source>
        <dbReference type="EMBL" id="GAA4728070.1"/>
    </source>
</evidence>
<dbReference type="Pfam" id="PF12146">
    <property type="entry name" value="Hydrolase_4"/>
    <property type="match status" value="1"/>
</dbReference>
<accession>A0ABP8YFX8</accession>
<dbReference type="InterPro" id="IPR013595">
    <property type="entry name" value="Pept_S33_TAP-like_C"/>
</dbReference>
<sequence length="284" mass="30633">MVPAPMRATFRTLSVVAPPVATGVAARLFTKVGPRARVRPADQDVHDDADRGTVDVDGSPVTTYHWGASSPEAPTVLLVHGWQRRASRFAALVRALVDAGWSVDSYDGPAHGESPGDRLTVIEHMAAMRAMQERRGTYTAVVGHSLGAFTAGTALHEGFRAERFAALAAPTSFDSVAATYMRLVGIPARLHDRVCDDIARTLFPGITDFRARFDLCRHPVPAEVPTLFVQDADDRMHGVEEARALHAAHPDSELLITSGQGHNGVLDDETVVKTVVEHLTRVPA</sequence>
<name>A0ABP8YFX8_9MICO</name>
<dbReference type="InterPro" id="IPR029058">
    <property type="entry name" value="AB_hydrolase_fold"/>
</dbReference>
<protein>
    <submittedName>
        <fullName evidence="3">Alpha/beta fold hydrolase</fullName>
    </submittedName>
</protein>
<proteinExistence type="predicted"/>
<dbReference type="SUPFAM" id="SSF53474">
    <property type="entry name" value="alpha/beta-Hydrolases"/>
    <property type="match status" value="1"/>
</dbReference>